<dbReference type="InterPro" id="IPR036642">
    <property type="entry name" value="Cyt_bc1_su8_sf"/>
</dbReference>
<evidence type="ECO:0000256" key="2">
    <source>
        <dbReference type="ARBA" id="ARBA00007668"/>
    </source>
</evidence>
<dbReference type="PANTHER" id="PTHR12119">
    <property type="entry name" value="UBIQUINOL-CYTOCHROME C REDUCTASE COMPLEX UBIQUINONE-BINDING PROTEIN QP-C"/>
    <property type="match status" value="1"/>
</dbReference>
<keyword evidence="10 13" id="KW-0496">Mitochondrion</keyword>
<dbReference type="FunFam" id="1.20.5.210:FF:000001">
    <property type="entry name" value="Cytochrome b-c1 complex subunit 8"/>
    <property type="match status" value="1"/>
</dbReference>
<keyword evidence="8 13" id="KW-0249">Electron transport</keyword>
<evidence type="ECO:0000256" key="13">
    <source>
        <dbReference type="RuleBase" id="RU368118"/>
    </source>
</evidence>
<keyword evidence="11 13" id="KW-0472">Membrane</keyword>
<evidence type="ECO:0000313" key="15">
    <source>
        <dbReference type="Proteomes" id="UP001152320"/>
    </source>
</evidence>
<comment type="subcellular location">
    <subcellularLocation>
        <location evidence="1 13">Mitochondrion inner membrane</location>
        <topology evidence="1 13">Single-pass membrane protein</topology>
    </subcellularLocation>
</comment>
<name>A0A9Q1BKN4_HOLLE</name>
<evidence type="ECO:0000256" key="11">
    <source>
        <dbReference type="ARBA" id="ARBA00023136"/>
    </source>
</evidence>
<dbReference type="GO" id="GO:0005743">
    <property type="term" value="C:mitochondrial inner membrane"/>
    <property type="evidence" value="ECO:0007669"/>
    <property type="project" value="UniProtKB-SubCell"/>
</dbReference>
<dbReference type="EMBL" id="JAIZAY010000015">
    <property type="protein sequence ID" value="KAJ8028344.1"/>
    <property type="molecule type" value="Genomic_DNA"/>
</dbReference>
<keyword evidence="4 13" id="KW-0813">Transport</keyword>
<comment type="function">
    <text evidence="13">Component of the ubiquinol-cytochrome c oxidoreductase, a multisubunit transmembrane complex that is part of the mitochondrial electron transport chain which drives oxidative phosphorylation. The complex plays an important role in the uptake of multiple carbon sources present in different host niches.</text>
</comment>
<evidence type="ECO:0000256" key="7">
    <source>
        <dbReference type="ARBA" id="ARBA00022792"/>
    </source>
</evidence>
<evidence type="ECO:0000256" key="8">
    <source>
        <dbReference type="ARBA" id="ARBA00022982"/>
    </source>
</evidence>
<dbReference type="Proteomes" id="UP001152320">
    <property type="component" value="Chromosome 15"/>
</dbReference>
<dbReference type="Pfam" id="PF02939">
    <property type="entry name" value="UcrQ"/>
    <property type="match status" value="1"/>
</dbReference>
<evidence type="ECO:0000256" key="3">
    <source>
        <dbReference type="ARBA" id="ARBA00016324"/>
    </source>
</evidence>
<reference evidence="14" key="1">
    <citation type="submission" date="2021-10" db="EMBL/GenBank/DDBJ databases">
        <title>Tropical sea cucumber genome reveals ecological adaptation and Cuvierian tubules defense mechanism.</title>
        <authorList>
            <person name="Chen T."/>
        </authorList>
    </citation>
    <scope>NUCLEOTIDE SEQUENCE</scope>
    <source>
        <strain evidence="14">Nanhai2018</strain>
        <tissue evidence="14">Muscle</tissue>
    </source>
</reference>
<comment type="subunit">
    <text evidence="12 13">Component of the ubiquinol-cytochrome c oxidoreductase (cytochrome b-c1 complex, complex III, CIII), a multisubunit enzyme composed of 11 subunits. The complex is composed of 3 respiratory subunits cytochrome b, cytochrome c1 and Rieske protein UQCRFS1, 2 core protein subunits UQCRC1/QCR1 and UQCRC2/QCR2, and 6 low-molecular weight protein subunits UQCRH/QCR6, UQCRB/QCR7, UQCRQ/QCR8, UQCR10/QCR9, UQCR11/QCR10 and subunit 9, the cleavage product of Rieske protein UQCRFS1. The complex exists as an obligatory dimer and forms supercomplexes (SCs) in the inner mitochondrial membrane with NADH-ubiquinone oxidoreductase (complex I, CI) and cytochrome c oxidase (complex IV, CIV), resulting in different assemblies (supercomplex SCI(1)III(2)IV(1) and megacomplex MCI(2)III(2)IV(2)). Interacts with UQCC6.</text>
</comment>
<keyword evidence="6 13" id="KW-0812">Transmembrane</keyword>
<dbReference type="GO" id="GO:0045275">
    <property type="term" value="C:respiratory chain complex III"/>
    <property type="evidence" value="ECO:0007669"/>
    <property type="project" value="UniProtKB-UniRule"/>
</dbReference>
<dbReference type="GO" id="GO:0006122">
    <property type="term" value="P:mitochondrial electron transport, ubiquinol to cytochrome c"/>
    <property type="evidence" value="ECO:0007669"/>
    <property type="project" value="UniProtKB-UniRule"/>
</dbReference>
<dbReference type="SUPFAM" id="SSF81508">
    <property type="entry name" value="Ubiquinone-binding protein QP-C of cytochrome bc1 complex (Ubiquinol-cytochrome c reductase)"/>
    <property type="match status" value="1"/>
</dbReference>
<evidence type="ECO:0000256" key="4">
    <source>
        <dbReference type="ARBA" id="ARBA00022448"/>
    </source>
</evidence>
<comment type="caution">
    <text evidence="14">The sequence shown here is derived from an EMBL/GenBank/DDBJ whole genome shotgun (WGS) entry which is preliminary data.</text>
</comment>
<evidence type="ECO:0000256" key="10">
    <source>
        <dbReference type="ARBA" id="ARBA00023128"/>
    </source>
</evidence>
<dbReference type="InterPro" id="IPR004205">
    <property type="entry name" value="Cyt_bc1_su8"/>
</dbReference>
<comment type="similarity">
    <text evidence="2 13">Belongs to the UQCRQ/QCR8 family.</text>
</comment>
<evidence type="ECO:0000313" key="14">
    <source>
        <dbReference type="EMBL" id="KAJ8028344.1"/>
    </source>
</evidence>
<feature type="transmembrane region" description="Helical" evidence="13">
    <location>
        <begin position="65"/>
        <end position="86"/>
    </location>
</feature>
<dbReference type="Gene3D" id="1.20.5.210">
    <property type="entry name" value="Cytochrome b-c1 complex subunit 8"/>
    <property type="match status" value="1"/>
</dbReference>
<accession>A0A9Q1BKN4</accession>
<dbReference type="AlphaFoldDB" id="A0A9Q1BKN4"/>
<organism evidence="14 15">
    <name type="scientific">Holothuria leucospilota</name>
    <name type="common">Black long sea cucumber</name>
    <name type="synonym">Mertensiothuria leucospilota</name>
    <dbReference type="NCBI Taxonomy" id="206669"/>
    <lineage>
        <taxon>Eukaryota</taxon>
        <taxon>Metazoa</taxon>
        <taxon>Echinodermata</taxon>
        <taxon>Eleutherozoa</taxon>
        <taxon>Echinozoa</taxon>
        <taxon>Holothuroidea</taxon>
        <taxon>Aspidochirotacea</taxon>
        <taxon>Aspidochirotida</taxon>
        <taxon>Holothuriidae</taxon>
        <taxon>Holothuria</taxon>
    </lineage>
</organism>
<keyword evidence="5 13" id="KW-0679">Respiratory chain</keyword>
<protein>
    <recommendedName>
        <fullName evidence="3 13">Cytochrome b-c1 complex subunit 8</fullName>
    </recommendedName>
    <alternativeName>
        <fullName evidence="13">Complex III subunit 8</fullName>
    </alternativeName>
</protein>
<evidence type="ECO:0000256" key="6">
    <source>
        <dbReference type="ARBA" id="ARBA00022692"/>
    </source>
</evidence>
<gene>
    <name evidence="14" type="ORF">HOLleu_30548</name>
</gene>
<dbReference type="PANTHER" id="PTHR12119:SF2">
    <property type="entry name" value="CYTOCHROME B-C1 COMPLEX SUBUNIT 8"/>
    <property type="match status" value="1"/>
</dbReference>
<keyword evidence="7 13" id="KW-0999">Mitochondrion inner membrane</keyword>
<keyword evidence="9 13" id="KW-1133">Transmembrane helix</keyword>
<evidence type="ECO:0000256" key="9">
    <source>
        <dbReference type="ARBA" id="ARBA00022989"/>
    </source>
</evidence>
<dbReference type="OrthoDB" id="6683853at2759"/>
<sequence>MLVSSASSAQFTKSLVVSTNRITMGKHFGNLGKYSNVITYTLSPFEQKAFAGYFKNGFPNLWRRFRAKVFIVTPPFIIAYMVYSWGTKENERLKRKQPGQFDQE</sequence>
<evidence type="ECO:0000256" key="12">
    <source>
        <dbReference type="ARBA" id="ARBA00047105"/>
    </source>
</evidence>
<evidence type="ECO:0000256" key="1">
    <source>
        <dbReference type="ARBA" id="ARBA00004434"/>
    </source>
</evidence>
<keyword evidence="15" id="KW-1185">Reference proteome</keyword>
<proteinExistence type="inferred from homology"/>
<evidence type="ECO:0000256" key="5">
    <source>
        <dbReference type="ARBA" id="ARBA00022660"/>
    </source>
</evidence>